<dbReference type="Pfam" id="PF00651">
    <property type="entry name" value="BTB"/>
    <property type="match status" value="1"/>
</dbReference>
<comment type="caution">
    <text evidence="3">The sequence shown here is derived from an EMBL/GenBank/DDBJ whole genome shotgun (WGS) entry which is preliminary data.</text>
</comment>
<name>A0A4R0RBH5_9APHY</name>
<feature type="region of interest" description="Disordered" evidence="1">
    <location>
        <begin position="302"/>
        <end position="339"/>
    </location>
</feature>
<feature type="compositionally biased region" description="Low complexity" evidence="1">
    <location>
        <begin position="327"/>
        <end position="339"/>
    </location>
</feature>
<proteinExistence type="predicted"/>
<dbReference type="STRING" id="92696.A0A4R0RBH5"/>
<evidence type="ECO:0000256" key="1">
    <source>
        <dbReference type="SAM" id="MobiDB-lite"/>
    </source>
</evidence>
<dbReference type="Gene3D" id="3.30.710.10">
    <property type="entry name" value="Potassium Channel Kv1.1, Chain A"/>
    <property type="match status" value="1"/>
</dbReference>
<dbReference type="AlphaFoldDB" id="A0A4R0RBH5"/>
<dbReference type="PROSITE" id="PS50097">
    <property type="entry name" value="BTB"/>
    <property type="match status" value="1"/>
</dbReference>
<evidence type="ECO:0000259" key="2">
    <source>
        <dbReference type="PROSITE" id="PS50097"/>
    </source>
</evidence>
<dbReference type="InterPro" id="IPR000210">
    <property type="entry name" value="BTB/POZ_dom"/>
</dbReference>
<accession>A0A4R0RBH5</accession>
<organism evidence="3 4">
    <name type="scientific">Steccherinum ochraceum</name>
    <dbReference type="NCBI Taxonomy" id="92696"/>
    <lineage>
        <taxon>Eukaryota</taxon>
        <taxon>Fungi</taxon>
        <taxon>Dikarya</taxon>
        <taxon>Basidiomycota</taxon>
        <taxon>Agaricomycotina</taxon>
        <taxon>Agaricomycetes</taxon>
        <taxon>Polyporales</taxon>
        <taxon>Steccherinaceae</taxon>
        <taxon>Steccherinum</taxon>
    </lineage>
</organism>
<dbReference type="SUPFAM" id="SSF54695">
    <property type="entry name" value="POZ domain"/>
    <property type="match status" value="1"/>
</dbReference>
<dbReference type="CDD" id="cd18186">
    <property type="entry name" value="BTB_POZ_ZBTB_KLHL-like"/>
    <property type="match status" value="1"/>
</dbReference>
<reference evidence="3 4" key="1">
    <citation type="submission" date="2018-11" db="EMBL/GenBank/DDBJ databases">
        <title>Genome assembly of Steccherinum ochraceum LE-BIN_3174, the white-rot fungus of the Steccherinaceae family (The Residual Polyporoid clade, Polyporales, Basidiomycota).</title>
        <authorList>
            <person name="Fedorova T.V."/>
            <person name="Glazunova O.A."/>
            <person name="Landesman E.O."/>
            <person name="Moiseenko K.V."/>
            <person name="Psurtseva N.V."/>
            <person name="Savinova O.S."/>
            <person name="Shakhova N.V."/>
            <person name="Tyazhelova T.V."/>
            <person name="Vasina D.V."/>
        </authorList>
    </citation>
    <scope>NUCLEOTIDE SEQUENCE [LARGE SCALE GENOMIC DNA]</scope>
    <source>
        <strain evidence="3 4">LE-BIN_3174</strain>
    </source>
</reference>
<evidence type="ECO:0000313" key="4">
    <source>
        <dbReference type="Proteomes" id="UP000292702"/>
    </source>
</evidence>
<feature type="domain" description="BTB" evidence="2">
    <location>
        <begin position="24"/>
        <end position="89"/>
    </location>
</feature>
<protein>
    <recommendedName>
        <fullName evidence="2">BTB domain-containing protein</fullName>
    </recommendedName>
</protein>
<dbReference type="EMBL" id="RWJN01000443">
    <property type="protein sequence ID" value="TCD61649.1"/>
    <property type="molecule type" value="Genomic_DNA"/>
</dbReference>
<keyword evidence="4" id="KW-1185">Reference proteome</keyword>
<gene>
    <name evidence="3" type="ORF">EIP91_008137</name>
</gene>
<dbReference type="OrthoDB" id="2800059at2759"/>
<evidence type="ECO:0000313" key="3">
    <source>
        <dbReference type="EMBL" id="TCD61649.1"/>
    </source>
</evidence>
<dbReference type="Proteomes" id="UP000292702">
    <property type="component" value="Unassembled WGS sequence"/>
</dbReference>
<dbReference type="InterPro" id="IPR011333">
    <property type="entry name" value="SKP1/BTB/POZ_sf"/>
</dbReference>
<sequence length="339" mass="38128">MSEAEAVTKPNEPKKHADLWFDDGNIVLVAGDTAFRVYRGVLAKRSEMFHDLFSLPQPEGGEAMDGCSVLRLQESAADMERFLTVLFDGCKMWKEDKYTSWPYTHTIIQMSNKYQIDDLRLEAIDRLKERFPGDIDDWDKLYDRDTNILGKMSDAVSMANAAVLLELPKIHHRALYECCQLSTEKLVLGVVNSDDVRESLSAQDISRCVEARRTLAKVQRKFLSERTSGTPSSHKDDGKCVSARRKLVEAAKEVSDDIEYDPLVPDADFERILEKMCTACAKFYRRKDTKLRQEILDGLPLIFGDEDPESAKGSKKKATSDDDSDSDSAASTTSSGSSR</sequence>